<reference evidence="1 2" key="1">
    <citation type="submission" date="2021-03" db="EMBL/GenBank/DDBJ databases">
        <title>Genomic Encyclopedia of Type Strains, Phase IV (KMG-IV): sequencing the most valuable type-strain genomes for metagenomic binning, comparative biology and taxonomic classification.</title>
        <authorList>
            <person name="Goeker M."/>
        </authorList>
    </citation>
    <scope>NUCLEOTIDE SEQUENCE [LARGE SCALE GENOMIC DNA]</scope>
    <source>
        <strain evidence="1 2">DSM 27138</strain>
    </source>
</reference>
<accession>A0ABS4JQ10</accession>
<keyword evidence="2" id="KW-1185">Reference proteome</keyword>
<dbReference type="RefSeq" id="WP_209465765.1">
    <property type="nucleotide sequence ID" value="NZ_JAGGLG010000006.1"/>
</dbReference>
<dbReference type="InterPro" id="IPR025619">
    <property type="entry name" value="YlzJ"/>
</dbReference>
<proteinExistence type="predicted"/>
<organism evidence="1 2">
    <name type="scientific">Symbiobacterium terraclitae</name>
    <dbReference type="NCBI Taxonomy" id="557451"/>
    <lineage>
        <taxon>Bacteria</taxon>
        <taxon>Bacillati</taxon>
        <taxon>Bacillota</taxon>
        <taxon>Clostridia</taxon>
        <taxon>Eubacteriales</taxon>
        <taxon>Symbiobacteriaceae</taxon>
        <taxon>Symbiobacterium</taxon>
    </lineage>
</organism>
<comment type="caution">
    <text evidence="1">The sequence shown here is derived from an EMBL/GenBank/DDBJ whole genome shotgun (WGS) entry which is preliminary data.</text>
</comment>
<evidence type="ECO:0000313" key="1">
    <source>
        <dbReference type="EMBL" id="MBP2017624.1"/>
    </source>
</evidence>
<dbReference type="EMBL" id="JAGGLG010000006">
    <property type="protein sequence ID" value="MBP2017624.1"/>
    <property type="molecule type" value="Genomic_DNA"/>
</dbReference>
<dbReference type="Proteomes" id="UP001519289">
    <property type="component" value="Unassembled WGS sequence"/>
</dbReference>
<gene>
    <name evidence="1" type="ORF">J2Z79_001009</name>
</gene>
<sequence>MYGASEYSCAGTGQMVYGASEYSCAGRGQMAYGASGYSSAGGREMAYGASGYTCAGSPLTDSGPVMLWSVMPMELVLEGLSPTLPTMRDVVVDGRLLQVEPGPDGRGTVVRLVSGRAQDYLDPRFQPGARVPLPVEG</sequence>
<name>A0ABS4JQ10_9FIRM</name>
<dbReference type="Pfam" id="PF14035">
    <property type="entry name" value="YlzJ"/>
    <property type="match status" value="1"/>
</dbReference>
<evidence type="ECO:0000313" key="2">
    <source>
        <dbReference type="Proteomes" id="UP001519289"/>
    </source>
</evidence>
<protein>
    <submittedName>
        <fullName evidence="1">Uncharacterized protein</fullName>
    </submittedName>
</protein>